<dbReference type="PANTHER" id="PTHR11961">
    <property type="entry name" value="CYTOCHROME C"/>
    <property type="match status" value="1"/>
</dbReference>
<dbReference type="PROSITE" id="PS51007">
    <property type="entry name" value="CYTC"/>
    <property type="match status" value="1"/>
</dbReference>
<evidence type="ECO:0000259" key="7">
    <source>
        <dbReference type="PROSITE" id="PS51007"/>
    </source>
</evidence>
<keyword evidence="9" id="KW-1185">Reference proteome</keyword>
<evidence type="ECO:0000256" key="6">
    <source>
        <dbReference type="PROSITE-ProRule" id="PRU00433"/>
    </source>
</evidence>
<feature type="domain" description="Cytochrome c" evidence="7">
    <location>
        <begin position="71"/>
        <end position="170"/>
    </location>
</feature>
<dbReference type="Gene3D" id="1.10.760.10">
    <property type="entry name" value="Cytochrome c-like domain"/>
    <property type="match status" value="1"/>
</dbReference>
<dbReference type="RefSeq" id="WP_220747622.1">
    <property type="nucleotide sequence ID" value="NZ_BPFH01000001.1"/>
</dbReference>
<comment type="caution">
    <text evidence="8">The sequence shown here is derived from an EMBL/GenBank/DDBJ whole genome shotgun (WGS) entry which is preliminary data.</text>
</comment>
<dbReference type="EMBL" id="BPFH01000001">
    <property type="protein sequence ID" value="GIT94128.1"/>
    <property type="molecule type" value="Genomic_DNA"/>
</dbReference>
<proteinExistence type="predicted"/>
<name>A0ABQ4NI85_9RHOB</name>
<evidence type="ECO:0000256" key="4">
    <source>
        <dbReference type="ARBA" id="ARBA00022982"/>
    </source>
</evidence>
<dbReference type="InterPro" id="IPR036909">
    <property type="entry name" value="Cyt_c-like_dom_sf"/>
</dbReference>
<sequence length="170" mass="18198">MDTMTITKAGGAFCGALLVFLLGAWASEELYHVGGHHGEDHAMGYAIEVADSSAPVEEEEAVPFEEVYVNASADAGERLWRQCSACHVLEPGVNGTGPYLHGVVGRDKGAVDGYAYSEVLATMDGDWTPENLSGFLENPRGYAQGTKMAYRGMGDVEDRANLIAYLATFN</sequence>
<evidence type="ECO:0000313" key="8">
    <source>
        <dbReference type="EMBL" id="GIT94128.1"/>
    </source>
</evidence>
<keyword evidence="3 6" id="KW-0479">Metal-binding</keyword>
<evidence type="ECO:0000256" key="1">
    <source>
        <dbReference type="ARBA" id="ARBA00022448"/>
    </source>
</evidence>
<organism evidence="8 9">
    <name type="scientific">Jannaschia pagri</name>
    <dbReference type="NCBI Taxonomy" id="2829797"/>
    <lineage>
        <taxon>Bacteria</taxon>
        <taxon>Pseudomonadati</taxon>
        <taxon>Pseudomonadota</taxon>
        <taxon>Alphaproteobacteria</taxon>
        <taxon>Rhodobacterales</taxon>
        <taxon>Roseobacteraceae</taxon>
        <taxon>Jannaschia</taxon>
    </lineage>
</organism>
<keyword evidence="4" id="KW-0249">Electron transport</keyword>
<evidence type="ECO:0000256" key="3">
    <source>
        <dbReference type="ARBA" id="ARBA00022723"/>
    </source>
</evidence>
<dbReference type="Proteomes" id="UP000786693">
    <property type="component" value="Unassembled WGS sequence"/>
</dbReference>
<keyword evidence="2 6" id="KW-0349">Heme</keyword>
<dbReference type="PRINTS" id="PR00604">
    <property type="entry name" value="CYTCHRMECIAB"/>
</dbReference>
<dbReference type="SUPFAM" id="SSF46626">
    <property type="entry name" value="Cytochrome c"/>
    <property type="match status" value="1"/>
</dbReference>
<protein>
    <submittedName>
        <fullName evidence="8">Cytochrome c</fullName>
    </submittedName>
</protein>
<dbReference type="InterPro" id="IPR002327">
    <property type="entry name" value="Cyt_c_1A/1B"/>
</dbReference>
<evidence type="ECO:0000256" key="2">
    <source>
        <dbReference type="ARBA" id="ARBA00022617"/>
    </source>
</evidence>
<keyword evidence="5 6" id="KW-0408">Iron</keyword>
<gene>
    <name evidence="8" type="ORF">JANAI62_07510</name>
</gene>
<accession>A0ABQ4NI85</accession>
<reference evidence="8 9" key="1">
    <citation type="submission" date="2021-05" db="EMBL/GenBank/DDBJ databases">
        <title>Bacteria Genome sequencing.</title>
        <authorList>
            <person name="Takabe Y."/>
            <person name="Nakajima Y."/>
            <person name="Suzuki S."/>
            <person name="Shiozaki T."/>
        </authorList>
    </citation>
    <scope>NUCLEOTIDE SEQUENCE [LARGE SCALE GENOMIC DNA]</scope>
    <source>
        <strain evidence="8 9">AI_62</strain>
    </source>
</reference>
<keyword evidence="1" id="KW-0813">Transport</keyword>
<dbReference type="Pfam" id="PF00034">
    <property type="entry name" value="Cytochrom_C"/>
    <property type="match status" value="1"/>
</dbReference>
<evidence type="ECO:0000313" key="9">
    <source>
        <dbReference type="Proteomes" id="UP000786693"/>
    </source>
</evidence>
<dbReference type="InterPro" id="IPR009056">
    <property type="entry name" value="Cyt_c-like_dom"/>
</dbReference>
<evidence type="ECO:0000256" key="5">
    <source>
        <dbReference type="ARBA" id="ARBA00023004"/>
    </source>
</evidence>